<dbReference type="PANTHER" id="PTHR14972:SF7">
    <property type="entry name" value="PROTEIN FAM117A"/>
    <property type="match status" value="1"/>
</dbReference>
<dbReference type="Proteomes" id="UP000265120">
    <property type="component" value="Chromosome 8"/>
</dbReference>
<dbReference type="InterPro" id="IPR026642">
    <property type="entry name" value="Glcci1/FAM117"/>
</dbReference>
<feature type="region of interest" description="Disordered" evidence="2">
    <location>
        <begin position="215"/>
        <end position="251"/>
    </location>
</feature>
<dbReference type="RefSeq" id="XP_008312271.1">
    <property type="nucleotide sequence ID" value="XM_008314049.3"/>
</dbReference>
<feature type="compositionally biased region" description="Polar residues" evidence="2">
    <location>
        <begin position="225"/>
        <end position="234"/>
    </location>
</feature>
<dbReference type="InParanoid" id="A0A3P8VNY5"/>
<dbReference type="OMA" id="NCLNQGT"/>
<dbReference type="OrthoDB" id="10037581at2759"/>
<dbReference type="PANTHER" id="PTHR14972">
    <property type="entry name" value="AGAP011572-PA"/>
    <property type="match status" value="1"/>
</dbReference>
<reference evidence="3" key="2">
    <citation type="submission" date="2025-08" db="UniProtKB">
        <authorList>
            <consortium name="Ensembl"/>
        </authorList>
    </citation>
    <scope>IDENTIFICATION</scope>
</reference>
<name>A0A3P8VNY5_CYNSE</name>
<feature type="compositionally biased region" description="Low complexity" evidence="2">
    <location>
        <begin position="235"/>
        <end position="251"/>
    </location>
</feature>
<feature type="compositionally biased region" description="Polar residues" evidence="2">
    <location>
        <begin position="1"/>
        <end position="12"/>
    </location>
</feature>
<feature type="compositionally biased region" description="Low complexity" evidence="2">
    <location>
        <begin position="135"/>
        <end position="145"/>
    </location>
</feature>
<dbReference type="GeneID" id="103381614"/>
<keyword evidence="4" id="KW-1185">Reference proteome</keyword>
<dbReference type="GeneTree" id="ENSGT00950000183046"/>
<evidence type="ECO:0000256" key="1">
    <source>
        <dbReference type="ARBA" id="ARBA00022553"/>
    </source>
</evidence>
<evidence type="ECO:0000313" key="4">
    <source>
        <dbReference type="Proteomes" id="UP000265120"/>
    </source>
</evidence>
<feature type="compositionally biased region" description="Polar residues" evidence="2">
    <location>
        <begin position="161"/>
        <end position="171"/>
    </location>
</feature>
<feature type="compositionally biased region" description="Low complexity" evidence="2">
    <location>
        <begin position="106"/>
        <end position="125"/>
    </location>
</feature>
<dbReference type="KEGG" id="csem:103381614"/>
<dbReference type="AlphaFoldDB" id="A0A3P8VNY5"/>
<proteinExistence type="predicted"/>
<protein>
    <submittedName>
        <fullName evidence="3">Protein FAM117A-like</fullName>
    </submittedName>
</protein>
<reference evidence="3" key="3">
    <citation type="submission" date="2025-09" db="UniProtKB">
        <authorList>
            <consortium name="Ensembl"/>
        </authorList>
    </citation>
    <scope>IDENTIFICATION</scope>
</reference>
<reference evidence="3 4" key="1">
    <citation type="journal article" date="2014" name="Nat. Genet.">
        <title>Whole-genome sequence of a flatfish provides insights into ZW sex chromosome evolution and adaptation to a benthic lifestyle.</title>
        <authorList>
            <person name="Chen S."/>
            <person name="Zhang G."/>
            <person name="Shao C."/>
            <person name="Huang Q."/>
            <person name="Liu G."/>
            <person name="Zhang P."/>
            <person name="Song W."/>
            <person name="An N."/>
            <person name="Chalopin D."/>
            <person name="Volff J.N."/>
            <person name="Hong Y."/>
            <person name="Li Q."/>
            <person name="Sha Z."/>
            <person name="Zhou H."/>
            <person name="Xie M."/>
            <person name="Yu Q."/>
            <person name="Liu Y."/>
            <person name="Xiang H."/>
            <person name="Wang N."/>
            <person name="Wu K."/>
            <person name="Yang C."/>
            <person name="Zhou Q."/>
            <person name="Liao X."/>
            <person name="Yang L."/>
            <person name="Hu Q."/>
            <person name="Zhang J."/>
            <person name="Meng L."/>
            <person name="Jin L."/>
            <person name="Tian Y."/>
            <person name="Lian J."/>
            <person name="Yang J."/>
            <person name="Miao G."/>
            <person name="Liu S."/>
            <person name="Liang Z."/>
            <person name="Yan F."/>
            <person name="Li Y."/>
            <person name="Sun B."/>
            <person name="Zhang H."/>
            <person name="Zhang J."/>
            <person name="Zhu Y."/>
            <person name="Du M."/>
            <person name="Zhao Y."/>
            <person name="Schartl M."/>
            <person name="Tang Q."/>
            <person name="Wang J."/>
        </authorList>
    </citation>
    <scope>NUCLEOTIDE SEQUENCE</scope>
</reference>
<dbReference type="Ensembl" id="ENSCSET00000014322.1">
    <property type="protein sequence ID" value="ENSCSEP00000014155.1"/>
    <property type="gene ID" value="ENSCSEG00000009100.1"/>
</dbReference>
<sequence>MSGQSGAVQSRGSAVVPRPLKATIPYQLTSKPPPSHRRDGKSAGKMKLHQQLSSGIRRAMSLDAIIGPYLQGQWLKEPEGHSCLSYKDKATQTPDSWSDNADGRRGSSSGSSSSSSHKRSASCGSTEHLLEVTKLKQQLQQQQQQRSKPSVSGGHDKESSQRSCSIGTDQPQWIPVSQAPLSTLVPRLRCSVEGLNQELEGVFICHPQNNFLEVPDGHRAPVPPQSCSSGSQSDPTSATTPLSSVSLSPSPCSSPYSVCNSPPKPDTAHAPLPQGLHNRTESVLLSQPLLTSSSPGPNKSCCFQREPPEGCERVRVWDESSSPRKPEVAFISSCPDLNKVNFTPHGGSAFCPVSLPVPLLSSMGMSFRGLSISPAGGPSCQGPSSCQVTFSNVNSVSTASESHSV</sequence>
<accession>A0A3P8VNY5</accession>
<evidence type="ECO:0000313" key="3">
    <source>
        <dbReference type="Ensembl" id="ENSCSEP00000014155.1"/>
    </source>
</evidence>
<dbReference type="Pfam" id="PF15388">
    <property type="entry name" value="FAM117"/>
    <property type="match status" value="1"/>
</dbReference>
<feature type="region of interest" description="Disordered" evidence="2">
    <location>
        <begin position="85"/>
        <end position="172"/>
    </location>
</feature>
<feature type="region of interest" description="Disordered" evidence="2">
    <location>
        <begin position="1"/>
        <end position="53"/>
    </location>
</feature>
<keyword evidence="1" id="KW-0597">Phosphoprotein</keyword>
<organism evidence="3 4">
    <name type="scientific">Cynoglossus semilaevis</name>
    <name type="common">Tongue sole</name>
    <dbReference type="NCBI Taxonomy" id="244447"/>
    <lineage>
        <taxon>Eukaryota</taxon>
        <taxon>Metazoa</taxon>
        <taxon>Chordata</taxon>
        <taxon>Craniata</taxon>
        <taxon>Vertebrata</taxon>
        <taxon>Euteleostomi</taxon>
        <taxon>Actinopterygii</taxon>
        <taxon>Neopterygii</taxon>
        <taxon>Teleostei</taxon>
        <taxon>Neoteleostei</taxon>
        <taxon>Acanthomorphata</taxon>
        <taxon>Carangaria</taxon>
        <taxon>Pleuronectiformes</taxon>
        <taxon>Pleuronectoidei</taxon>
        <taxon>Cynoglossidae</taxon>
        <taxon>Cynoglossinae</taxon>
        <taxon>Cynoglossus</taxon>
    </lineage>
</organism>
<evidence type="ECO:0000256" key="2">
    <source>
        <dbReference type="SAM" id="MobiDB-lite"/>
    </source>
</evidence>